<feature type="region of interest" description="Disordered" evidence="1">
    <location>
        <begin position="241"/>
        <end position="281"/>
    </location>
</feature>
<feature type="compositionally biased region" description="Low complexity" evidence="1">
    <location>
        <begin position="248"/>
        <end position="270"/>
    </location>
</feature>
<sequence>ARKPARRIVSVRRLLRPAVRVEIEQQKASIVARRRAVACRRRFVAAWFAVFARRAAVAAAAAVSSPFASAVPPVWRSAAAPVGRSVAERCAQKPARPMVSVRRLLRPAVRKEIEQQKASIVARRRAVACRRRFVATCFAVFARRAAVSRSSAPAVSFGGSASSGHAFAFGVPGPVCRPAVPPVCPAAFSVWRPDAFPVGRQPSAVAPGRCDVGAFALPAVPSCGGRPLAALSSARPKKASPLSQVFGATQAASPPSTSSSSSVSSRPIAVPRRRLRGGQEN</sequence>
<dbReference type="EMBL" id="LN721909">
    <property type="protein sequence ID" value="CEP09539.1"/>
    <property type="molecule type" value="Genomic_DNA"/>
</dbReference>
<protein>
    <submittedName>
        <fullName evidence="3">Uncharacterized protein</fullName>
    </submittedName>
</protein>
<gene>
    <name evidence="3" type="primary">PARPA_03067.1 scaffold 6685</name>
</gene>
<reference evidence="3 4" key="1">
    <citation type="submission" date="2014-09" db="EMBL/GenBank/DDBJ databases">
        <authorList>
            <person name="Ellenberger Sabrina"/>
        </authorList>
    </citation>
    <scope>NUCLEOTIDE SEQUENCE [LARGE SCALE GENOMIC DNA]</scope>
    <source>
        <strain evidence="3 4">CBS 412.66</strain>
    </source>
</reference>
<keyword evidence="2" id="KW-1133">Transmembrane helix</keyword>
<feature type="compositionally biased region" description="Basic residues" evidence="1">
    <location>
        <begin position="271"/>
        <end position="281"/>
    </location>
</feature>
<keyword evidence="2" id="KW-0472">Membrane</keyword>
<keyword evidence="4" id="KW-1185">Reference proteome</keyword>
<dbReference type="AlphaFoldDB" id="A0A0B7N392"/>
<dbReference type="Proteomes" id="UP000054107">
    <property type="component" value="Unassembled WGS sequence"/>
</dbReference>
<proteinExistence type="predicted"/>
<name>A0A0B7N392_9FUNG</name>
<evidence type="ECO:0000313" key="3">
    <source>
        <dbReference type="EMBL" id="CEP09539.1"/>
    </source>
</evidence>
<accession>A0A0B7N392</accession>
<keyword evidence="2" id="KW-0812">Transmembrane</keyword>
<evidence type="ECO:0000256" key="2">
    <source>
        <dbReference type="SAM" id="Phobius"/>
    </source>
</evidence>
<feature type="non-terminal residue" evidence="3">
    <location>
        <position position="1"/>
    </location>
</feature>
<dbReference type="STRING" id="35722.A0A0B7N392"/>
<evidence type="ECO:0000256" key="1">
    <source>
        <dbReference type="SAM" id="MobiDB-lite"/>
    </source>
</evidence>
<feature type="transmembrane region" description="Helical" evidence="2">
    <location>
        <begin position="43"/>
        <end position="63"/>
    </location>
</feature>
<evidence type="ECO:0000313" key="4">
    <source>
        <dbReference type="Proteomes" id="UP000054107"/>
    </source>
</evidence>
<organism evidence="3 4">
    <name type="scientific">Parasitella parasitica</name>
    <dbReference type="NCBI Taxonomy" id="35722"/>
    <lineage>
        <taxon>Eukaryota</taxon>
        <taxon>Fungi</taxon>
        <taxon>Fungi incertae sedis</taxon>
        <taxon>Mucoromycota</taxon>
        <taxon>Mucoromycotina</taxon>
        <taxon>Mucoromycetes</taxon>
        <taxon>Mucorales</taxon>
        <taxon>Mucorineae</taxon>
        <taxon>Mucoraceae</taxon>
        <taxon>Parasitella</taxon>
    </lineage>
</organism>